<comment type="subcellular location">
    <subcellularLocation>
        <location evidence="1">Membrane</location>
    </subcellularLocation>
</comment>
<accession>A0A3P8PDG2</accession>
<proteinExistence type="predicted"/>
<reference evidence="9" key="2">
    <citation type="submission" date="2025-09" db="UniProtKB">
        <authorList>
            <consortium name="Ensembl"/>
        </authorList>
    </citation>
    <scope>IDENTIFICATION</scope>
</reference>
<evidence type="ECO:0000256" key="4">
    <source>
        <dbReference type="ARBA" id="ARBA00023157"/>
    </source>
</evidence>
<feature type="domain" description="Ig-like" evidence="8">
    <location>
        <begin position="19"/>
        <end position="125"/>
    </location>
</feature>
<keyword evidence="7" id="KW-1133">Transmembrane helix</keyword>
<keyword evidence="4" id="KW-1015">Disulfide bond</keyword>
<dbReference type="PANTHER" id="PTHR24100:SF151">
    <property type="entry name" value="ICOS LIGAND"/>
    <property type="match status" value="1"/>
</dbReference>
<dbReference type="PANTHER" id="PTHR24100">
    <property type="entry name" value="BUTYROPHILIN"/>
    <property type="match status" value="1"/>
</dbReference>
<reference evidence="9" key="1">
    <citation type="submission" date="2025-08" db="UniProtKB">
        <authorList>
            <consortium name="Ensembl"/>
        </authorList>
    </citation>
    <scope>IDENTIFICATION</scope>
</reference>
<organism evidence="9 10">
    <name type="scientific">Astatotilapia calliptera</name>
    <name type="common">Eastern happy</name>
    <name type="synonym">Chromis callipterus</name>
    <dbReference type="NCBI Taxonomy" id="8154"/>
    <lineage>
        <taxon>Eukaryota</taxon>
        <taxon>Metazoa</taxon>
        <taxon>Chordata</taxon>
        <taxon>Craniata</taxon>
        <taxon>Vertebrata</taxon>
        <taxon>Euteleostomi</taxon>
        <taxon>Actinopterygii</taxon>
        <taxon>Neopterygii</taxon>
        <taxon>Teleostei</taxon>
        <taxon>Neoteleostei</taxon>
        <taxon>Acanthomorphata</taxon>
        <taxon>Ovalentaria</taxon>
        <taxon>Cichlomorphae</taxon>
        <taxon>Cichliformes</taxon>
        <taxon>Cichlidae</taxon>
        <taxon>African cichlids</taxon>
        <taxon>Pseudocrenilabrinae</taxon>
        <taxon>Haplochromini</taxon>
        <taxon>Astatotilapia</taxon>
    </lineage>
</organism>
<dbReference type="PROSITE" id="PS50835">
    <property type="entry name" value="IG_LIKE"/>
    <property type="match status" value="1"/>
</dbReference>
<keyword evidence="5" id="KW-0325">Glycoprotein</keyword>
<dbReference type="GO" id="GO:0009897">
    <property type="term" value="C:external side of plasma membrane"/>
    <property type="evidence" value="ECO:0007669"/>
    <property type="project" value="TreeGrafter"/>
</dbReference>
<dbReference type="STRING" id="8154.ENSACLP00000015071"/>
<dbReference type="Ensembl" id="ENSACLT00000015426.2">
    <property type="protein sequence ID" value="ENSACLP00000015071.2"/>
    <property type="gene ID" value="ENSACLG00000010247.2"/>
</dbReference>
<dbReference type="Pfam" id="PF07686">
    <property type="entry name" value="V-set"/>
    <property type="match status" value="1"/>
</dbReference>
<keyword evidence="10" id="KW-1185">Reference proteome</keyword>
<keyword evidence="7" id="KW-0812">Transmembrane</keyword>
<evidence type="ECO:0000256" key="1">
    <source>
        <dbReference type="ARBA" id="ARBA00004370"/>
    </source>
</evidence>
<keyword evidence="6" id="KW-0393">Immunoglobulin domain</keyword>
<dbReference type="InterPro" id="IPR013783">
    <property type="entry name" value="Ig-like_fold"/>
</dbReference>
<dbReference type="InterPro" id="IPR013106">
    <property type="entry name" value="Ig_V-set"/>
</dbReference>
<dbReference type="InterPro" id="IPR050504">
    <property type="entry name" value="IgSF_BTN/MOG"/>
</dbReference>
<evidence type="ECO:0000313" key="9">
    <source>
        <dbReference type="Ensembl" id="ENSACLP00000015071.2"/>
    </source>
</evidence>
<evidence type="ECO:0000256" key="2">
    <source>
        <dbReference type="ARBA" id="ARBA00022729"/>
    </source>
</evidence>
<dbReference type="GeneTree" id="ENSGT01150000287540"/>
<dbReference type="GO" id="GO:1903037">
    <property type="term" value="P:regulation of leukocyte cell-cell adhesion"/>
    <property type="evidence" value="ECO:0007669"/>
    <property type="project" value="UniProtKB-ARBA"/>
</dbReference>
<protein>
    <recommendedName>
        <fullName evidence="8">Ig-like domain-containing protein</fullName>
    </recommendedName>
</protein>
<dbReference type="InterPro" id="IPR036179">
    <property type="entry name" value="Ig-like_dom_sf"/>
</dbReference>
<name>A0A3P8PDG2_ASTCA</name>
<evidence type="ECO:0000256" key="7">
    <source>
        <dbReference type="SAM" id="Phobius"/>
    </source>
</evidence>
<dbReference type="GO" id="GO:0050852">
    <property type="term" value="P:T cell receptor signaling pathway"/>
    <property type="evidence" value="ECO:0007669"/>
    <property type="project" value="TreeGrafter"/>
</dbReference>
<evidence type="ECO:0000259" key="8">
    <source>
        <dbReference type="PROSITE" id="PS50835"/>
    </source>
</evidence>
<dbReference type="GO" id="GO:0050863">
    <property type="term" value="P:regulation of T cell activation"/>
    <property type="evidence" value="ECO:0007669"/>
    <property type="project" value="UniProtKB-ARBA"/>
</dbReference>
<dbReference type="FunFam" id="2.60.40.10:FF:000142">
    <property type="entry name" value="V-set domain-containing T-cell activation inhibitor 1"/>
    <property type="match status" value="1"/>
</dbReference>
<evidence type="ECO:0000256" key="5">
    <source>
        <dbReference type="ARBA" id="ARBA00023180"/>
    </source>
</evidence>
<dbReference type="SMART" id="SM00406">
    <property type="entry name" value="IGv"/>
    <property type="match status" value="1"/>
</dbReference>
<evidence type="ECO:0000313" key="10">
    <source>
        <dbReference type="Proteomes" id="UP000265100"/>
    </source>
</evidence>
<dbReference type="SMART" id="SM00409">
    <property type="entry name" value="IG"/>
    <property type="match status" value="1"/>
</dbReference>
<sequence length="188" mass="22194">MISDNREKHSLQLHSLLFPPCSEQKNITAESGQDVTLPCRAPNNNTIVVEWRRADLDEYVLLYRDEGSVLEEQHPSFMNRVDLQDRQMKDGDVSLIVKDVTINDTGTYECHVVQREPSPKKRLINNKPICIMDVRVEIWFIFAELTIFAPLMFLSFNHFHSKDYKKRYHHDHITDYFDEFLIPKIIFV</sequence>
<dbReference type="Gene3D" id="2.60.40.10">
    <property type="entry name" value="Immunoglobulins"/>
    <property type="match status" value="1"/>
</dbReference>
<dbReference type="AlphaFoldDB" id="A0A3P8PDG2"/>
<evidence type="ECO:0000256" key="3">
    <source>
        <dbReference type="ARBA" id="ARBA00023136"/>
    </source>
</evidence>
<keyword evidence="3 7" id="KW-0472">Membrane</keyword>
<keyword evidence="2" id="KW-0732">Signal</keyword>
<dbReference type="Proteomes" id="UP000265100">
    <property type="component" value="Unplaced"/>
</dbReference>
<dbReference type="SUPFAM" id="SSF48726">
    <property type="entry name" value="Immunoglobulin"/>
    <property type="match status" value="1"/>
</dbReference>
<dbReference type="OMA" id="RYECFIP"/>
<dbReference type="InterPro" id="IPR007110">
    <property type="entry name" value="Ig-like_dom"/>
</dbReference>
<evidence type="ECO:0000256" key="6">
    <source>
        <dbReference type="ARBA" id="ARBA00023319"/>
    </source>
</evidence>
<feature type="transmembrane region" description="Helical" evidence="7">
    <location>
        <begin position="138"/>
        <end position="159"/>
    </location>
</feature>
<dbReference type="GO" id="GO:0001817">
    <property type="term" value="P:regulation of cytokine production"/>
    <property type="evidence" value="ECO:0007669"/>
    <property type="project" value="TreeGrafter"/>
</dbReference>
<dbReference type="InterPro" id="IPR003599">
    <property type="entry name" value="Ig_sub"/>
</dbReference>
<dbReference type="GO" id="GO:0005102">
    <property type="term" value="F:signaling receptor binding"/>
    <property type="evidence" value="ECO:0007669"/>
    <property type="project" value="TreeGrafter"/>
</dbReference>